<comment type="subcellular location">
    <subcellularLocation>
        <location evidence="1">Membrane</location>
        <topology evidence="1">Multi-pass membrane protein</topology>
    </subcellularLocation>
</comment>
<keyword evidence="5 6" id="KW-0472">Membrane</keyword>
<dbReference type="Pfam" id="PF02683">
    <property type="entry name" value="DsbD_TM"/>
    <property type="match status" value="1"/>
</dbReference>
<comment type="similarity">
    <text evidence="2">Belongs to the DsbD family.</text>
</comment>
<reference evidence="8" key="1">
    <citation type="journal article" date="2020" name="ISME J.">
        <title>Gammaproteobacteria mediating utilization of methyl-, sulfur- and petroleum organic compounds in deep ocean hydrothermal plumes.</title>
        <authorList>
            <person name="Zhou Z."/>
            <person name="Liu Y."/>
            <person name="Pan J."/>
            <person name="Cron B.R."/>
            <person name="Toner B.M."/>
            <person name="Anantharaman K."/>
            <person name="Breier J.A."/>
            <person name="Dick G.J."/>
            <person name="Li M."/>
        </authorList>
    </citation>
    <scope>NUCLEOTIDE SEQUENCE</scope>
    <source>
        <strain evidence="8">SZUA-1515</strain>
    </source>
</reference>
<feature type="transmembrane region" description="Helical" evidence="6">
    <location>
        <begin position="123"/>
        <end position="155"/>
    </location>
</feature>
<dbReference type="AlphaFoldDB" id="A0A832ZWH1"/>
<accession>A0A832ZWH1</accession>
<evidence type="ECO:0000256" key="6">
    <source>
        <dbReference type="SAM" id="Phobius"/>
    </source>
</evidence>
<proteinExistence type="inferred from homology"/>
<dbReference type="InterPro" id="IPR051790">
    <property type="entry name" value="Cytochrome_c-biogenesis_DsbD"/>
</dbReference>
<evidence type="ECO:0000259" key="7">
    <source>
        <dbReference type="Pfam" id="PF02683"/>
    </source>
</evidence>
<feature type="transmembrane region" description="Helical" evidence="6">
    <location>
        <begin position="48"/>
        <end position="76"/>
    </location>
</feature>
<protein>
    <submittedName>
        <fullName evidence="8">Cytochrome c biogenesis protein CcdA</fullName>
    </submittedName>
</protein>
<evidence type="ECO:0000256" key="3">
    <source>
        <dbReference type="ARBA" id="ARBA00022692"/>
    </source>
</evidence>
<feature type="transmembrane region" description="Helical" evidence="6">
    <location>
        <begin position="206"/>
        <end position="226"/>
    </location>
</feature>
<dbReference type="Proteomes" id="UP000608579">
    <property type="component" value="Unassembled WGS sequence"/>
</dbReference>
<evidence type="ECO:0000313" key="9">
    <source>
        <dbReference type="Proteomes" id="UP000608579"/>
    </source>
</evidence>
<evidence type="ECO:0000256" key="5">
    <source>
        <dbReference type="ARBA" id="ARBA00023136"/>
    </source>
</evidence>
<evidence type="ECO:0000256" key="4">
    <source>
        <dbReference type="ARBA" id="ARBA00022989"/>
    </source>
</evidence>
<feature type="transmembrane region" description="Helical" evidence="6">
    <location>
        <begin position="161"/>
        <end position="185"/>
    </location>
</feature>
<dbReference type="InterPro" id="IPR003834">
    <property type="entry name" value="Cyt_c_assmbl_TM_dom"/>
</dbReference>
<dbReference type="GO" id="GO:0016020">
    <property type="term" value="C:membrane"/>
    <property type="evidence" value="ECO:0007669"/>
    <property type="project" value="UniProtKB-SubCell"/>
</dbReference>
<evidence type="ECO:0000256" key="2">
    <source>
        <dbReference type="ARBA" id="ARBA00006143"/>
    </source>
</evidence>
<feature type="transmembrane region" description="Helical" evidence="6">
    <location>
        <begin position="6"/>
        <end position="36"/>
    </location>
</feature>
<keyword evidence="3 6" id="KW-0812">Transmembrane</keyword>
<keyword evidence="4 6" id="KW-1133">Transmembrane helix</keyword>
<feature type="domain" description="Cytochrome C biogenesis protein transmembrane" evidence="7">
    <location>
        <begin position="7"/>
        <end position="216"/>
    </location>
</feature>
<dbReference type="GO" id="GO:0017004">
    <property type="term" value="P:cytochrome complex assembly"/>
    <property type="evidence" value="ECO:0007669"/>
    <property type="project" value="InterPro"/>
</dbReference>
<organism evidence="8 9">
    <name type="scientific">Caldiarchaeum subterraneum</name>
    <dbReference type="NCBI Taxonomy" id="311458"/>
    <lineage>
        <taxon>Archaea</taxon>
        <taxon>Nitrososphaerota</taxon>
        <taxon>Candidatus Caldarchaeales</taxon>
        <taxon>Candidatus Caldarchaeaceae</taxon>
        <taxon>Candidatus Caldarchaeum</taxon>
    </lineage>
</organism>
<sequence>MTADQIWVVAAFSATAGVLALISPCGYALLPGYVAYLLGEKTDVRNAALLGFMAVLGLLTVYTVVGILTGLAGSIIVRYIPWFPYIAAAVVITLGVLMLLNINIPFIGLSANPATRFGLSGKVGFYIFGIGYGLGAQACTLPIFLTIVIFAVTLANPLSSMLIFLAYTTGVAAPLITTTILVSLAKTTTINKFKALAPKLHKISGIFLIIVGIYLILLGMGVLYIYGTDIIFLPK</sequence>
<dbReference type="PANTHER" id="PTHR31272:SF9">
    <property type="entry name" value="BLL1027 PROTEIN"/>
    <property type="match status" value="1"/>
</dbReference>
<feature type="transmembrane region" description="Helical" evidence="6">
    <location>
        <begin position="82"/>
        <end position="102"/>
    </location>
</feature>
<name>A0A832ZWH1_CALS0</name>
<comment type="caution">
    <text evidence="8">The sequence shown here is derived from an EMBL/GenBank/DDBJ whole genome shotgun (WGS) entry which is preliminary data.</text>
</comment>
<evidence type="ECO:0000313" key="8">
    <source>
        <dbReference type="EMBL" id="HIQ30128.1"/>
    </source>
</evidence>
<dbReference type="EMBL" id="DQVM01000115">
    <property type="protein sequence ID" value="HIQ30128.1"/>
    <property type="molecule type" value="Genomic_DNA"/>
</dbReference>
<evidence type="ECO:0000256" key="1">
    <source>
        <dbReference type="ARBA" id="ARBA00004141"/>
    </source>
</evidence>
<gene>
    <name evidence="8" type="ORF">EYH45_06155</name>
</gene>
<dbReference type="PANTHER" id="PTHR31272">
    <property type="entry name" value="CYTOCHROME C-TYPE BIOGENESIS PROTEIN HI_1454-RELATED"/>
    <property type="match status" value="1"/>
</dbReference>